<feature type="signal peptide" evidence="1">
    <location>
        <begin position="1"/>
        <end position="21"/>
    </location>
</feature>
<organism evidence="2 3">
    <name type="scientific">Psilocybe cyanescens</name>
    <dbReference type="NCBI Taxonomy" id="93625"/>
    <lineage>
        <taxon>Eukaryota</taxon>
        <taxon>Fungi</taxon>
        <taxon>Dikarya</taxon>
        <taxon>Basidiomycota</taxon>
        <taxon>Agaricomycotina</taxon>
        <taxon>Agaricomycetes</taxon>
        <taxon>Agaricomycetidae</taxon>
        <taxon>Agaricales</taxon>
        <taxon>Agaricineae</taxon>
        <taxon>Strophariaceae</taxon>
        <taxon>Psilocybe</taxon>
    </lineage>
</organism>
<dbReference type="EMBL" id="NHYD01003015">
    <property type="protein sequence ID" value="PPQ83472.1"/>
    <property type="molecule type" value="Genomic_DNA"/>
</dbReference>
<keyword evidence="3" id="KW-1185">Reference proteome</keyword>
<evidence type="ECO:0000256" key="1">
    <source>
        <dbReference type="SAM" id="SignalP"/>
    </source>
</evidence>
<name>A0A409WYB8_PSICY</name>
<dbReference type="OrthoDB" id="4584900at2759"/>
<proteinExistence type="predicted"/>
<dbReference type="Proteomes" id="UP000283269">
    <property type="component" value="Unassembled WGS sequence"/>
</dbReference>
<accession>A0A409WYB8</accession>
<keyword evidence="1" id="KW-0732">Signal</keyword>
<evidence type="ECO:0008006" key="4">
    <source>
        <dbReference type="Google" id="ProtNLM"/>
    </source>
</evidence>
<gene>
    <name evidence="2" type="ORF">CVT25_007063</name>
</gene>
<dbReference type="InParanoid" id="A0A409WYB8"/>
<evidence type="ECO:0000313" key="3">
    <source>
        <dbReference type="Proteomes" id="UP000283269"/>
    </source>
</evidence>
<feature type="chain" id="PRO_5019199428" description="Peptidase A1 domain-containing protein" evidence="1">
    <location>
        <begin position="22"/>
        <end position="260"/>
    </location>
</feature>
<protein>
    <recommendedName>
        <fullName evidence="4">Peptidase A1 domain-containing protein</fullName>
    </recommendedName>
</protein>
<evidence type="ECO:0000313" key="2">
    <source>
        <dbReference type="EMBL" id="PPQ83472.1"/>
    </source>
</evidence>
<reference evidence="2 3" key="1">
    <citation type="journal article" date="2018" name="Evol. Lett.">
        <title>Horizontal gene cluster transfer increased hallucinogenic mushroom diversity.</title>
        <authorList>
            <person name="Reynolds H.T."/>
            <person name="Vijayakumar V."/>
            <person name="Gluck-Thaler E."/>
            <person name="Korotkin H.B."/>
            <person name="Matheny P.B."/>
            <person name="Slot J.C."/>
        </authorList>
    </citation>
    <scope>NUCLEOTIDE SEQUENCE [LARGE SCALE GENOMIC DNA]</scope>
    <source>
        <strain evidence="2 3">2631</strain>
    </source>
</reference>
<sequence>MRSFLLIPSLLSILAALSANASILPGTPAVRRFTSKDTPTQTEKLTDAQIYARSLTHRQPTRRSTAQRRQVSDNAEIDASISVGARNRDTGSTLGALTISSSGLGIATSADVAVSLDTVRSSSWGSQTERRITIDGLPGYSNLGAVQFSSTSGLTLGAGLSNGLRVTGVSSPGTAPGDVPSFGASYGNTGPALAGETDVWTFDYTTGTITLQWVNPDGSTPATFLISNGVDLAATGDIDAFNAVFGPGWFATTLTFTENA</sequence>
<dbReference type="AlphaFoldDB" id="A0A409WYB8"/>
<comment type="caution">
    <text evidence="2">The sequence shown here is derived from an EMBL/GenBank/DDBJ whole genome shotgun (WGS) entry which is preliminary data.</text>
</comment>